<dbReference type="InterPro" id="IPR044996">
    <property type="entry name" value="COQ10-like"/>
</dbReference>
<keyword evidence="4" id="KW-1185">Reference proteome</keyword>
<dbReference type="PANTHER" id="PTHR12901:SF10">
    <property type="entry name" value="COENZYME Q-BINDING PROTEIN COQ10, MITOCHONDRIAL"/>
    <property type="match status" value="1"/>
</dbReference>
<dbReference type="Gene3D" id="3.30.530.20">
    <property type="match status" value="1"/>
</dbReference>
<dbReference type="EMBL" id="CP014525">
    <property type="protein sequence ID" value="AMW35252.1"/>
    <property type="molecule type" value="Genomic_DNA"/>
</dbReference>
<dbReference type="CDD" id="cd07813">
    <property type="entry name" value="COQ10p_like"/>
    <property type="match status" value="1"/>
</dbReference>
<comment type="similarity">
    <text evidence="1">Belongs to the ribosome association toxin RatA family.</text>
</comment>
<dbReference type="GeneID" id="53317246"/>
<dbReference type="OrthoDB" id="9804759at2"/>
<organism evidence="3 4">
    <name type="scientific">Haematospirillum jordaniae</name>
    <dbReference type="NCBI Taxonomy" id="1549855"/>
    <lineage>
        <taxon>Bacteria</taxon>
        <taxon>Pseudomonadati</taxon>
        <taxon>Pseudomonadota</taxon>
        <taxon>Alphaproteobacteria</taxon>
        <taxon>Rhodospirillales</taxon>
        <taxon>Novispirillaceae</taxon>
        <taxon>Haematospirillum</taxon>
    </lineage>
</organism>
<evidence type="ECO:0000313" key="4">
    <source>
        <dbReference type="Proteomes" id="UP000076066"/>
    </source>
</evidence>
<dbReference type="InterPro" id="IPR005031">
    <property type="entry name" value="COQ10_START"/>
</dbReference>
<dbReference type="AlphaFoldDB" id="A0A143DEQ9"/>
<sequence length="151" mass="17234">MTSLTVGKKVPHKAAQLFALVADVARYPEFVPFWQAVRVKSATDKHYKAEQILRAGPLRYSFHTDTFLDYPSSISVRSQEAPFRFMFLDWTFAPEPHEKCLVTLHVDFDFRSGTLNTLSGLFSESSIQRIVDAFEKRADALYTKTEAKTHA</sequence>
<reference evidence="3 4" key="1">
    <citation type="submission" date="2016-02" db="EMBL/GenBank/DDBJ databases">
        <title>Complete Genome of H5569, the type strain of the newly described species Haematospirillium jordaniae.</title>
        <authorList>
            <person name="Nicholson A.C."/>
            <person name="Humrighouse B.W."/>
            <person name="Loparov V."/>
            <person name="McQuiston J.R."/>
        </authorList>
    </citation>
    <scope>NUCLEOTIDE SEQUENCE [LARGE SCALE GENOMIC DNA]</scope>
    <source>
        <strain evidence="3 4">H5569</strain>
    </source>
</reference>
<evidence type="ECO:0000259" key="2">
    <source>
        <dbReference type="Pfam" id="PF03364"/>
    </source>
</evidence>
<gene>
    <name evidence="3" type="ORF">AY555_08765</name>
</gene>
<dbReference type="GO" id="GO:0045333">
    <property type="term" value="P:cellular respiration"/>
    <property type="evidence" value="ECO:0007669"/>
    <property type="project" value="InterPro"/>
</dbReference>
<dbReference type="GO" id="GO:0048039">
    <property type="term" value="F:ubiquinone binding"/>
    <property type="evidence" value="ECO:0007669"/>
    <property type="project" value="InterPro"/>
</dbReference>
<feature type="domain" description="Coenzyme Q-binding protein COQ10 START" evidence="2">
    <location>
        <begin position="10"/>
        <end position="135"/>
    </location>
</feature>
<dbReference type="Pfam" id="PF03364">
    <property type="entry name" value="Polyketide_cyc"/>
    <property type="match status" value="1"/>
</dbReference>
<accession>A0A143DEQ9</accession>
<dbReference type="RefSeq" id="WP_066135708.1">
    <property type="nucleotide sequence ID" value="NZ_CP014525.1"/>
</dbReference>
<evidence type="ECO:0000313" key="3">
    <source>
        <dbReference type="EMBL" id="AMW35252.1"/>
    </source>
</evidence>
<dbReference type="KEGG" id="hjo:AY555_08765"/>
<dbReference type="Proteomes" id="UP000076066">
    <property type="component" value="Chromosome"/>
</dbReference>
<dbReference type="STRING" id="1549855.AY555_08765"/>
<proteinExistence type="inferred from homology"/>
<dbReference type="PANTHER" id="PTHR12901">
    <property type="entry name" value="SPERM PROTEIN HOMOLOG"/>
    <property type="match status" value="1"/>
</dbReference>
<dbReference type="SUPFAM" id="SSF55961">
    <property type="entry name" value="Bet v1-like"/>
    <property type="match status" value="1"/>
</dbReference>
<protein>
    <recommendedName>
        <fullName evidence="2">Coenzyme Q-binding protein COQ10 START domain-containing protein</fullName>
    </recommendedName>
</protein>
<evidence type="ECO:0000256" key="1">
    <source>
        <dbReference type="ARBA" id="ARBA00008918"/>
    </source>
</evidence>
<name>A0A143DEQ9_9PROT</name>
<dbReference type="InterPro" id="IPR023393">
    <property type="entry name" value="START-like_dom_sf"/>
</dbReference>